<dbReference type="OrthoDB" id="10250354at2759"/>
<feature type="domain" description="J" evidence="2">
    <location>
        <begin position="17"/>
        <end position="90"/>
    </location>
</feature>
<dbReference type="VEuPathDB" id="TriTrypDB:ECC02_004520"/>
<evidence type="ECO:0000259" key="2">
    <source>
        <dbReference type="PROSITE" id="PS50076"/>
    </source>
</evidence>
<evidence type="ECO:0000256" key="1">
    <source>
        <dbReference type="SAM" id="MobiDB-lite"/>
    </source>
</evidence>
<feature type="compositionally biased region" description="Acidic residues" evidence="1">
    <location>
        <begin position="439"/>
        <end position="454"/>
    </location>
</feature>
<dbReference type="VEuPathDB" id="TriTrypDB:TcCLB.510347.50"/>
<feature type="region of interest" description="Disordered" evidence="1">
    <location>
        <begin position="93"/>
        <end position="199"/>
    </location>
</feature>
<feature type="compositionally biased region" description="Acidic residues" evidence="1">
    <location>
        <begin position="160"/>
        <end position="199"/>
    </location>
</feature>
<comment type="caution">
    <text evidence="3">The sequence shown here is derived from an EMBL/GenBank/DDBJ whole genome shotgun (WGS) entry which is preliminary data.</text>
</comment>
<dbReference type="InterPro" id="IPR001623">
    <property type="entry name" value="DnaJ_domain"/>
</dbReference>
<feature type="compositionally biased region" description="Basic and acidic residues" evidence="1">
    <location>
        <begin position="93"/>
        <end position="104"/>
    </location>
</feature>
<dbReference type="VEuPathDB" id="TriTrypDB:Tc_MARK_2404"/>
<dbReference type="VEuPathDB" id="TriTrypDB:TcBrA4_0097280"/>
<dbReference type="VEuPathDB" id="TriTrypDB:TcCLB.503925.20"/>
<name>A0A2V2WI94_TRYCR</name>
<reference evidence="3 4" key="1">
    <citation type="journal article" date="2018" name="Microb. Genom.">
        <title>Expanding an expanded genome: long-read sequencing of Trypanosoma cruzi.</title>
        <authorList>
            <person name="Berna L."/>
            <person name="Rodriguez M."/>
            <person name="Chiribao M.L."/>
            <person name="Parodi-Talice A."/>
            <person name="Pita S."/>
            <person name="Rijo G."/>
            <person name="Alvarez-Valin F."/>
            <person name="Robello C."/>
        </authorList>
    </citation>
    <scope>NUCLEOTIDE SEQUENCE [LARGE SCALE GENOMIC DNA]</scope>
    <source>
        <strain evidence="3 4">TCC</strain>
    </source>
</reference>
<dbReference type="AlphaFoldDB" id="A0A2V2WI94"/>
<dbReference type="VEuPathDB" id="TriTrypDB:TcYC6_0086950"/>
<sequence>MDTAVLAQSILECDDGAVLQVLSLAPGLPPVTAETPIAEARRNYMRLAGMVHPDKLKGRFERSTEAFQKLVRAFELVADPKYRKKLLALHAKEERKKKSVKKEQPQLQLEGTQRVKQITASKGTAAVLPSTGASDVKPKRAATKKQKKKQRRASKVQGDDFIDYDDEEELEDEDEDEEEEEEEEKEDESADHDEEDMDLDFGDAEPIVSTSRTLIGTKRTGGIYRDTTVSCPQCRTPWMPDSKQHYTLFMGPCGKKVHCETCLCRFGCATALHACPHCQHSFHYDATMYDTVMECSGCHKTFGFPYYPVNQYLIDQVRLEEWRERTEREKAHEREERAARRRITDEGTSDDFHSLVGTCIVNETCPICNRTITARHRQHVEMCLKNKNTGSIALTTKTTKAAAKKTARKPAAVAKKTSTRKSAPKQSKKAKKRRRSDDSDSDDEEEFSSSSSEE</sequence>
<accession>A0A2V2WI94</accession>
<evidence type="ECO:0000313" key="4">
    <source>
        <dbReference type="Proteomes" id="UP000246078"/>
    </source>
</evidence>
<dbReference type="Proteomes" id="UP000246078">
    <property type="component" value="Unassembled WGS sequence"/>
</dbReference>
<dbReference type="EMBL" id="PRFC01000115">
    <property type="protein sequence ID" value="PWV06414.1"/>
    <property type="molecule type" value="Genomic_DNA"/>
</dbReference>
<dbReference type="VEuPathDB" id="TriTrypDB:TcCL_ESM05882"/>
<dbReference type="VEuPathDB" id="TriTrypDB:BCY84_12213"/>
<dbReference type="CDD" id="cd06257">
    <property type="entry name" value="DnaJ"/>
    <property type="match status" value="1"/>
</dbReference>
<protein>
    <recommendedName>
        <fullName evidence="2">J domain-containing protein</fullName>
    </recommendedName>
</protein>
<dbReference type="PROSITE" id="PS50076">
    <property type="entry name" value="DNAJ_2"/>
    <property type="match status" value="1"/>
</dbReference>
<proteinExistence type="predicted"/>
<dbReference type="Gene3D" id="1.10.287.110">
    <property type="entry name" value="DnaJ domain"/>
    <property type="match status" value="1"/>
</dbReference>
<dbReference type="VEuPathDB" id="TriTrypDB:C3747_115g139"/>
<feature type="compositionally biased region" description="Polar residues" evidence="1">
    <location>
        <begin position="105"/>
        <end position="122"/>
    </location>
</feature>
<evidence type="ECO:0000313" key="3">
    <source>
        <dbReference type="EMBL" id="PWV06414.1"/>
    </source>
</evidence>
<feature type="compositionally biased region" description="Basic residues" evidence="1">
    <location>
        <begin position="139"/>
        <end position="154"/>
    </location>
</feature>
<dbReference type="SUPFAM" id="SSF46565">
    <property type="entry name" value="Chaperone J-domain"/>
    <property type="match status" value="1"/>
</dbReference>
<dbReference type="VEuPathDB" id="TriTrypDB:TcG_08049"/>
<feature type="compositionally biased region" description="Basic residues" evidence="1">
    <location>
        <begin position="417"/>
        <end position="434"/>
    </location>
</feature>
<dbReference type="VEuPathDB" id="TriTrypDB:C4B63_24g304"/>
<gene>
    <name evidence="3" type="ORF">C3747_115g139</name>
</gene>
<organism evidence="3 4">
    <name type="scientific">Trypanosoma cruzi</name>
    <dbReference type="NCBI Taxonomy" id="5693"/>
    <lineage>
        <taxon>Eukaryota</taxon>
        <taxon>Discoba</taxon>
        <taxon>Euglenozoa</taxon>
        <taxon>Kinetoplastea</taxon>
        <taxon>Metakinetoplastina</taxon>
        <taxon>Trypanosomatida</taxon>
        <taxon>Trypanosomatidae</taxon>
        <taxon>Trypanosoma</taxon>
        <taxon>Schizotrypanum</taxon>
    </lineage>
</organism>
<dbReference type="InterPro" id="IPR036869">
    <property type="entry name" value="J_dom_sf"/>
</dbReference>
<feature type="region of interest" description="Disordered" evidence="1">
    <location>
        <begin position="395"/>
        <end position="454"/>
    </location>
</feature>
<dbReference type="VEuPathDB" id="TriTrypDB:TCSYLVIO_003651"/>